<proteinExistence type="predicted"/>
<keyword evidence="2" id="KW-1185">Reference proteome</keyword>
<dbReference type="RefSeq" id="WP_136734307.1">
    <property type="nucleotide sequence ID" value="NZ_SWDB01000003.1"/>
</dbReference>
<dbReference type="EMBL" id="SWDB01000003">
    <property type="protein sequence ID" value="TKB47496.1"/>
    <property type="molecule type" value="Genomic_DNA"/>
</dbReference>
<gene>
    <name evidence="1" type="ORF">E8M12_01550</name>
</gene>
<dbReference type="Proteomes" id="UP000307999">
    <property type="component" value="Unassembled WGS sequence"/>
</dbReference>
<comment type="caution">
    <text evidence="1">The sequence shown here is derived from an EMBL/GenBank/DDBJ whole genome shotgun (WGS) entry which is preliminary data.</text>
</comment>
<organism evidence="1 2">
    <name type="scientific">Thalassotalea mangrovi</name>
    <dbReference type="NCBI Taxonomy" id="2572245"/>
    <lineage>
        <taxon>Bacteria</taxon>
        <taxon>Pseudomonadati</taxon>
        <taxon>Pseudomonadota</taxon>
        <taxon>Gammaproteobacteria</taxon>
        <taxon>Alteromonadales</taxon>
        <taxon>Colwelliaceae</taxon>
        <taxon>Thalassotalea</taxon>
    </lineage>
</organism>
<dbReference type="AlphaFoldDB" id="A0A4U1BAD8"/>
<sequence length="178" mass="20334">MSTEYGLGHPNARFQVYIANRPEYQDIPEYKSVHPLNDGDIAAIGKACGNGWRKVFNVYAKLVYALAGSSDSSFYLANVTTNYQNWQAYRDQQLLQANSQTSLLFSKPRFDNPRASTIRIVMGRTYAKTLAIPNLVWLNEEFAISESQNLIVCPYFDYRQLSNIKIIYLCDLINTLIQ</sequence>
<dbReference type="InterPro" id="IPR054222">
    <property type="entry name" value="DUF6942"/>
</dbReference>
<dbReference type="Pfam" id="PF22098">
    <property type="entry name" value="DUF6942"/>
    <property type="match status" value="1"/>
</dbReference>
<protein>
    <submittedName>
        <fullName evidence="1">Uncharacterized protein</fullName>
    </submittedName>
</protein>
<dbReference type="OrthoDB" id="6077837at2"/>
<accession>A0A4U1BAD8</accession>
<reference evidence="1 2" key="1">
    <citation type="submission" date="2019-04" db="EMBL/GenBank/DDBJ databases">
        <title>Thalassotalea guangxiensis sp. nov., isolated from sediment of the coastal wetland.</title>
        <authorList>
            <person name="Zheng S."/>
            <person name="Zhang D."/>
        </authorList>
    </citation>
    <scope>NUCLEOTIDE SEQUENCE [LARGE SCALE GENOMIC DNA]</scope>
    <source>
        <strain evidence="1 2">ZS-4</strain>
    </source>
</reference>
<name>A0A4U1BAD8_9GAMM</name>
<evidence type="ECO:0000313" key="1">
    <source>
        <dbReference type="EMBL" id="TKB47496.1"/>
    </source>
</evidence>
<evidence type="ECO:0000313" key="2">
    <source>
        <dbReference type="Proteomes" id="UP000307999"/>
    </source>
</evidence>